<reference evidence="3 4" key="1">
    <citation type="journal article" date="2024" name="Commun. Biol.">
        <title>Comparative genomic analysis of thermophilic fungi reveals convergent evolutionary adaptations and gene losses.</title>
        <authorList>
            <person name="Steindorff A.S."/>
            <person name="Aguilar-Pontes M.V."/>
            <person name="Robinson A.J."/>
            <person name="Andreopoulos B."/>
            <person name="LaButti K."/>
            <person name="Kuo A."/>
            <person name="Mondo S."/>
            <person name="Riley R."/>
            <person name="Otillar R."/>
            <person name="Haridas S."/>
            <person name="Lipzen A."/>
            <person name="Grimwood J."/>
            <person name="Schmutz J."/>
            <person name="Clum A."/>
            <person name="Reid I.D."/>
            <person name="Moisan M.C."/>
            <person name="Butler G."/>
            <person name="Nguyen T.T.M."/>
            <person name="Dewar K."/>
            <person name="Conant G."/>
            <person name="Drula E."/>
            <person name="Henrissat B."/>
            <person name="Hansel C."/>
            <person name="Singer S."/>
            <person name="Hutchinson M.I."/>
            <person name="de Vries R.P."/>
            <person name="Natvig D.O."/>
            <person name="Powell A.J."/>
            <person name="Tsang A."/>
            <person name="Grigoriev I.V."/>
        </authorList>
    </citation>
    <scope>NUCLEOTIDE SEQUENCE [LARGE SCALE GENOMIC DNA]</scope>
    <source>
        <strain evidence="3 4">CBS 494.80</strain>
    </source>
</reference>
<dbReference type="InterPro" id="IPR036188">
    <property type="entry name" value="FAD/NAD-bd_sf"/>
</dbReference>
<name>A0ABR4BTY1_9HELO</name>
<proteinExistence type="predicted"/>
<evidence type="ECO:0000313" key="3">
    <source>
        <dbReference type="EMBL" id="KAL2061091.1"/>
    </source>
</evidence>
<evidence type="ECO:0000256" key="1">
    <source>
        <dbReference type="ARBA" id="ARBA00023002"/>
    </source>
</evidence>
<dbReference type="Proteomes" id="UP001595075">
    <property type="component" value="Unassembled WGS sequence"/>
</dbReference>
<evidence type="ECO:0000313" key="4">
    <source>
        <dbReference type="Proteomes" id="UP001595075"/>
    </source>
</evidence>
<gene>
    <name evidence="3" type="ORF">VTL71DRAFT_9143</name>
</gene>
<keyword evidence="1" id="KW-0560">Oxidoreductase</keyword>
<feature type="region of interest" description="Disordered" evidence="2">
    <location>
        <begin position="161"/>
        <end position="184"/>
    </location>
</feature>
<keyword evidence="4" id="KW-1185">Reference proteome</keyword>
<dbReference type="InterPro" id="IPR050982">
    <property type="entry name" value="Auxin_biosynth/cation_transpt"/>
</dbReference>
<dbReference type="SUPFAM" id="SSF51905">
    <property type="entry name" value="FAD/NAD(P)-binding domain"/>
    <property type="match status" value="2"/>
</dbReference>
<sequence length="611" mass="67536">MTTTIVTTARKFVPTPACPIEDIPGALPQTIIPTGIDVDAILSSTIENLSSLKEDDIWKDSLWRDILAFTGTFRTFHSSETIAAAWTELQGLIQPSSFRYHGGAQVNQLGSTGWIEGSFQFEVGGTHPGNGFGFVLLVPSKATWKIWILSTMLESVDGLGNPDTPPRLSQDGINGSTNQDSNGIHQDISETTEVLIVGAGQNGICVAARLEGLGVKSVLIESEDEVGGNWTSRYDSVKLHTGKYFAHLPFEATFAGDEWPYFLRGVDLAKGYRDYVKRYQLHVRTSTTVEQAKWLEDSASWLIQTVCKGKRSTIGAKHIVFAMGAGGQQPKMPYTPDREDFKGTSIHSKEYKSASQWKGKKGVVIGTANTGHDVAVDMVEAGLASVHMVQRNPTPVIPWPWFGEAHARHYHPKAITIESDRREFGLPLAFYRNVSMLMVKKLSTEQPEKFDALERAGFKVERFPDAIKVQFERQGGHYLDMGGSQMVIDGKINIKSGRISGFVPEGLEFQDGSTLQADVIVWCTGFENDMRNMISDIVGKEMVEKIEHHWHLDKEGEIRGAFKPVGHPRIWYTVGGVAIARFYSRFLALQIKADLAGEPFEPFRKTPGAGS</sequence>
<feature type="compositionally biased region" description="Polar residues" evidence="2">
    <location>
        <begin position="171"/>
        <end position="184"/>
    </location>
</feature>
<comment type="caution">
    <text evidence="3">The sequence shown here is derived from an EMBL/GenBank/DDBJ whole genome shotgun (WGS) entry which is preliminary data.</text>
</comment>
<protein>
    <recommendedName>
        <fullName evidence="5">Flavin-containing monooxygenase</fullName>
    </recommendedName>
</protein>
<dbReference type="Pfam" id="PF13738">
    <property type="entry name" value="Pyr_redox_3"/>
    <property type="match status" value="1"/>
</dbReference>
<dbReference type="EMBL" id="JAZHXI010000020">
    <property type="protein sequence ID" value="KAL2061091.1"/>
    <property type="molecule type" value="Genomic_DNA"/>
</dbReference>
<dbReference type="PANTHER" id="PTHR43539">
    <property type="entry name" value="FLAVIN-BINDING MONOOXYGENASE-LIKE PROTEIN (AFU_ORTHOLOGUE AFUA_4G09220)"/>
    <property type="match status" value="1"/>
</dbReference>
<dbReference type="PANTHER" id="PTHR43539:SF68">
    <property type="entry name" value="FLAVIN-BINDING MONOOXYGENASE-LIKE PROTEIN (AFU_ORTHOLOGUE AFUA_4G09220)"/>
    <property type="match status" value="1"/>
</dbReference>
<evidence type="ECO:0000256" key="2">
    <source>
        <dbReference type="SAM" id="MobiDB-lite"/>
    </source>
</evidence>
<evidence type="ECO:0008006" key="5">
    <source>
        <dbReference type="Google" id="ProtNLM"/>
    </source>
</evidence>
<accession>A0ABR4BTY1</accession>
<dbReference type="Gene3D" id="3.50.50.60">
    <property type="entry name" value="FAD/NAD(P)-binding domain"/>
    <property type="match status" value="1"/>
</dbReference>
<organism evidence="3 4">
    <name type="scientific">Oculimacula yallundae</name>
    <dbReference type="NCBI Taxonomy" id="86028"/>
    <lineage>
        <taxon>Eukaryota</taxon>
        <taxon>Fungi</taxon>
        <taxon>Dikarya</taxon>
        <taxon>Ascomycota</taxon>
        <taxon>Pezizomycotina</taxon>
        <taxon>Leotiomycetes</taxon>
        <taxon>Helotiales</taxon>
        <taxon>Ploettnerulaceae</taxon>
        <taxon>Oculimacula</taxon>
    </lineage>
</organism>